<dbReference type="Pfam" id="PF13895">
    <property type="entry name" value="Ig_2"/>
    <property type="match status" value="1"/>
</dbReference>
<organism evidence="4 5">
    <name type="scientific">Chelonoidis abingdonii</name>
    <name type="common">Abingdon island giant tortoise</name>
    <name type="synonym">Testudo abingdonii</name>
    <dbReference type="NCBI Taxonomy" id="106734"/>
    <lineage>
        <taxon>Eukaryota</taxon>
        <taxon>Metazoa</taxon>
        <taxon>Chordata</taxon>
        <taxon>Craniata</taxon>
        <taxon>Vertebrata</taxon>
        <taxon>Euteleostomi</taxon>
        <taxon>Archelosauria</taxon>
        <taxon>Testudinata</taxon>
        <taxon>Testudines</taxon>
        <taxon>Cryptodira</taxon>
        <taxon>Durocryptodira</taxon>
        <taxon>Testudinoidea</taxon>
        <taxon>Testudinidae</taxon>
        <taxon>Chelonoidis</taxon>
    </lineage>
</organism>
<keyword evidence="3" id="KW-0393">Immunoglobulin domain</keyword>
<dbReference type="Ensembl" id="ENSCABT00000028032.1">
    <property type="protein sequence ID" value="ENSCABP00000025584.1"/>
    <property type="gene ID" value="ENSCABG00000018817.1"/>
</dbReference>
<dbReference type="SUPFAM" id="SSF48726">
    <property type="entry name" value="Immunoglobulin"/>
    <property type="match status" value="1"/>
</dbReference>
<dbReference type="AlphaFoldDB" id="A0A8C0J1M8"/>
<evidence type="ECO:0008006" key="6">
    <source>
        <dbReference type="Google" id="ProtNLM"/>
    </source>
</evidence>
<reference evidence="4" key="1">
    <citation type="submission" date="2025-08" db="UniProtKB">
        <authorList>
            <consortium name="Ensembl"/>
        </authorList>
    </citation>
    <scope>IDENTIFICATION</scope>
</reference>
<dbReference type="InterPro" id="IPR050412">
    <property type="entry name" value="Ig-like_Receptors_ImmuneReg"/>
</dbReference>
<dbReference type="FunFam" id="2.60.40.10:FF:000049">
    <property type="entry name" value="Leukocyte immunoglobulin-like receptor subfamily B member 1"/>
    <property type="match status" value="1"/>
</dbReference>
<proteinExistence type="predicted"/>
<dbReference type="Proteomes" id="UP000694404">
    <property type="component" value="Unplaced"/>
</dbReference>
<protein>
    <recommendedName>
        <fullName evidence="6">Ig-like domain-containing protein</fullName>
    </recommendedName>
</protein>
<keyword evidence="1" id="KW-0732">Signal</keyword>
<keyword evidence="5" id="KW-1185">Reference proteome</keyword>
<dbReference type="PANTHER" id="PTHR11738">
    <property type="entry name" value="MHC CLASS I NK CELL RECEPTOR"/>
    <property type="match status" value="1"/>
</dbReference>
<dbReference type="GO" id="GO:0002764">
    <property type="term" value="P:immune response-regulating signaling pathway"/>
    <property type="evidence" value="ECO:0007669"/>
    <property type="project" value="TreeGrafter"/>
</dbReference>
<dbReference type="Gene3D" id="2.60.40.10">
    <property type="entry name" value="Immunoglobulins"/>
    <property type="match status" value="1"/>
</dbReference>
<evidence type="ECO:0000313" key="4">
    <source>
        <dbReference type="Ensembl" id="ENSCABP00000025584.1"/>
    </source>
</evidence>
<evidence type="ECO:0000256" key="1">
    <source>
        <dbReference type="ARBA" id="ARBA00022729"/>
    </source>
</evidence>
<evidence type="ECO:0000256" key="3">
    <source>
        <dbReference type="ARBA" id="ARBA00023319"/>
    </source>
</evidence>
<sequence length="212" mass="23052">MLALPTFFSLFAEGFSTQDRPRNPSVTAWPSTLDGPLAPGVPLVSSAWDSVLLLSEHSRLVCPGLSQVLSHGLSPSHCRDLLLQTLHLPAPHRGGVALGGAVTVRCQGQHQNMRFLLYKDGNPTALQYVEPTGNVAEFPICNVTWRDAGSYRCCYHSKMYQFLRSHPSDPVELVVAGSESWPQTVGAVLVGLAERGRGDSVLGHPSRLPYRL</sequence>
<reference evidence="4" key="2">
    <citation type="submission" date="2025-09" db="UniProtKB">
        <authorList>
            <consortium name="Ensembl"/>
        </authorList>
    </citation>
    <scope>IDENTIFICATION</scope>
</reference>
<evidence type="ECO:0000313" key="5">
    <source>
        <dbReference type="Proteomes" id="UP000694404"/>
    </source>
</evidence>
<keyword evidence="2" id="KW-1015">Disulfide bond</keyword>
<name>A0A8C0J1M8_CHEAB</name>
<dbReference type="InterPro" id="IPR013783">
    <property type="entry name" value="Ig-like_fold"/>
</dbReference>
<evidence type="ECO:0000256" key="2">
    <source>
        <dbReference type="ARBA" id="ARBA00023157"/>
    </source>
</evidence>
<dbReference type="InterPro" id="IPR036179">
    <property type="entry name" value="Ig-like_dom_sf"/>
</dbReference>
<dbReference type="GeneTree" id="ENSGT01150000286974"/>
<accession>A0A8C0J1M8</accession>
<dbReference type="PANTHER" id="PTHR11738:SF186">
    <property type="entry name" value="OSTEOCLAST-ASSOCIATED IMMUNOGLOBULIN-LIKE RECEPTOR"/>
    <property type="match status" value="1"/>
</dbReference>